<organism evidence="1 2">
    <name type="scientific">Chlorovirus heliozoae</name>
    <dbReference type="NCBI Taxonomy" id="322019"/>
    <lineage>
        <taxon>Viruses</taxon>
        <taxon>Varidnaviria</taxon>
        <taxon>Bamfordvirae</taxon>
        <taxon>Nucleocytoviricota</taxon>
        <taxon>Megaviricetes</taxon>
        <taxon>Algavirales</taxon>
        <taxon>Phycodnaviridae</taxon>
        <taxon>Chlorovirus</taxon>
    </lineage>
</organism>
<dbReference type="KEGG" id="vg:5471013"/>
<dbReference type="EMBL" id="EF101928">
    <property type="protein sequence ID" value="ABT16980.1"/>
    <property type="molecule type" value="Genomic_DNA"/>
</dbReference>
<dbReference type="Proteomes" id="UP000202420">
    <property type="component" value="Segment"/>
</dbReference>
<keyword evidence="2" id="KW-1185">Reference proteome</keyword>
<evidence type="ECO:0000313" key="2">
    <source>
        <dbReference type="Proteomes" id="UP000202420"/>
    </source>
</evidence>
<protein>
    <submittedName>
        <fullName evidence="1">Uncharacterized protein z846R</fullName>
    </submittedName>
</protein>
<reference evidence="1 2" key="1">
    <citation type="submission" date="2006-09" db="EMBL/GenBank/DDBJ databases">
        <title>Sequence and annotation of the 288-kb ATCV-1 virus that infects an endosymbiotic Chlorella strain of the heliozoon Acanthocystis turfacea.</title>
        <authorList>
            <person name="Fitzgerald L.A."/>
            <person name="Graves M.V."/>
            <person name="Li X."/>
            <person name="Pfitzner A.J.P."/>
            <person name="Hartigan J."/>
            <person name="Van Etten J.L."/>
        </authorList>
    </citation>
    <scope>NUCLEOTIDE SEQUENCE [LARGE SCALE GENOMIC DNA]</scope>
    <source>
        <strain evidence="1 2">ATCV-1</strain>
    </source>
</reference>
<proteinExistence type="predicted"/>
<sequence>MPTKAACVISHINSYNIHTRAMANSAFVRDLKQHYLRESKKYQNDPSKLSQLRKAHMEALRRHLYVDPIEPPVPKGSIPKDAVVTKGCFFWRK</sequence>
<gene>
    <name evidence="1" type="primary">z846R</name>
    <name evidence="1" type="ORF">ATCV1_z846R</name>
</gene>
<evidence type="ECO:0000313" key="1">
    <source>
        <dbReference type="EMBL" id="ABT16980.1"/>
    </source>
</evidence>
<name>A7KAA6_9PHYC</name>
<accession>A7KAA6</accession>
<dbReference type="RefSeq" id="YP_001427327.1">
    <property type="nucleotide sequence ID" value="NC_008724.1"/>
</dbReference>
<dbReference type="GeneID" id="5471013"/>